<comment type="caution">
    <text evidence="2">The sequence shown here is derived from an EMBL/GenBank/DDBJ whole genome shotgun (WGS) entry which is preliminary data.</text>
</comment>
<dbReference type="EMBL" id="BQKE01000001">
    <property type="protein sequence ID" value="GJM61898.1"/>
    <property type="molecule type" value="Genomic_DNA"/>
</dbReference>
<dbReference type="InterPro" id="IPR007497">
    <property type="entry name" value="SIMPL/DUF541"/>
</dbReference>
<dbReference type="Proteomes" id="UP001310022">
    <property type="component" value="Unassembled WGS sequence"/>
</dbReference>
<keyword evidence="1" id="KW-0472">Membrane</keyword>
<dbReference type="Gene3D" id="3.30.110.170">
    <property type="entry name" value="Protein of unknown function (DUF541), domain 1"/>
    <property type="match status" value="1"/>
</dbReference>
<dbReference type="PANTHER" id="PTHR34387:SF2">
    <property type="entry name" value="SLR1258 PROTEIN"/>
    <property type="match status" value="1"/>
</dbReference>
<evidence type="ECO:0000256" key="1">
    <source>
        <dbReference type="SAM" id="Phobius"/>
    </source>
</evidence>
<name>A0AAN4VY78_9BACT</name>
<evidence type="ECO:0000313" key="2">
    <source>
        <dbReference type="EMBL" id="GJM61898.1"/>
    </source>
</evidence>
<dbReference type="Pfam" id="PF04402">
    <property type="entry name" value="SIMPL"/>
    <property type="match status" value="1"/>
</dbReference>
<protein>
    <recommendedName>
        <fullName evidence="4">SIMPL domain-containing protein</fullName>
    </recommendedName>
</protein>
<feature type="transmembrane region" description="Helical" evidence="1">
    <location>
        <begin position="12"/>
        <end position="40"/>
    </location>
</feature>
<keyword evidence="1" id="KW-1133">Transmembrane helix</keyword>
<dbReference type="AlphaFoldDB" id="A0AAN4VY78"/>
<dbReference type="Gene3D" id="3.30.70.2970">
    <property type="entry name" value="Protein of unknown function (DUF541), domain 2"/>
    <property type="match status" value="1"/>
</dbReference>
<gene>
    <name evidence="2" type="ORF">PEDI_24500</name>
</gene>
<reference evidence="2 3" key="1">
    <citation type="submission" date="2021-12" db="EMBL/GenBank/DDBJ databases">
        <title>Genome sequencing of bacteria with rrn-lacking chromosome and rrn-plasmid.</title>
        <authorList>
            <person name="Anda M."/>
            <person name="Iwasaki W."/>
        </authorList>
    </citation>
    <scope>NUCLEOTIDE SEQUENCE [LARGE SCALE GENOMIC DNA]</scope>
    <source>
        <strain evidence="2 3">NBRC 15940</strain>
    </source>
</reference>
<proteinExistence type="predicted"/>
<dbReference type="PANTHER" id="PTHR34387">
    <property type="entry name" value="SLR1258 PROTEIN"/>
    <property type="match status" value="1"/>
</dbReference>
<dbReference type="InterPro" id="IPR052022">
    <property type="entry name" value="26kDa_periplasmic_antigen"/>
</dbReference>
<organism evidence="2 3">
    <name type="scientific">Persicobacter diffluens</name>
    <dbReference type="NCBI Taxonomy" id="981"/>
    <lineage>
        <taxon>Bacteria</taxon>
        <taxon>Pseudomonadati</taxon>
        <taxon>Bacteroidota</taxon>
        <taxon>Cytophagia</taxon>
        <taxon>Cytophagales</taxon>
        <taxon>Persicobacteraceae</taxon>
        <taxon>Persicobacter</taxon>
    </lineage>
</organism>
<evidence type="ECO:0008006" key="4">
    <source>
        <dbReference type="Google" id="ProtNLM"/>
    </source>
</evidence>
<accession>A0AAN4VY78</accession>
<keyword evidence="1" id="KW-0812">Transmembrane</keyword>
<evidence type="ECO:0000313" key="3">
    <source>
        <dbReference type="Proteomes" id="UP001310022"/>
    </source>
</evidence>
<sequence length="261" mass="29195">MRLFRKLSAFGYFCTATTLLVPMRITAIIPIFLLMCATAFGQIKNPRENTIMISGQGTYAASPDWVKVTVSVEGKNEAFNLAFDQLNQISQKLQQALKDQGIKNDQIFTSNYQIEKDFQYNPTTRKNEDMGFLAKHQINVEIPLNNDQLKKIITTVSNTEGNARLTVSFSIKDLESARNKALVLAVQDAKAKALTICKAANLSLGEIKQIDYGQTYNRPVPYASVTMDAMKMDRGAYSDPGFNPKDISVTENVNILYNLEK</sequence>
<dbReference type="GO" id="GO:0006974">
    <property type="term" value="P:DNA damage response"/>
    <property type="evidence" value="ECO:0007669"/>
    <property type="project" value="TreeGrafter"/>
</dbReference>
<keyword evidence="3" id="KW-1185">Reference proteome</keyword>